<dbReference type="OrthoDB" id="9810148at2"/>
<sequence length="248" mass="28841">MTKNEILKILLQLKNENKIYHSIIFSCNNQDLLEDLANEFIRIIFCVNDSLKNDNCKSCNKVINNLTFNILRIGDGTESIKKEKILELITVFSSSSISGEEKKVYKISNAENLADTSANSLLKFLEEPPKNTFALLLTKDRNQILQTIKSRCKVFVLDYERKEILKNSIMEELITNKKRDDLLIYSYEFKKLEKKEQVNILESVFQNIIIKKHTQLATLFLDTILELKKSSYSSLLIENLFIKIYEVL</sequence>
<dbReference type="Pfam" id="PF13177">
    <property type="entry name" value="DNA_pol3_delta2"/>
    <property type="match status" value="1"/>
</dbReference>
<dbReference type="PANTHER" id="PTHR11669:SF8">
    <property type="entry name" value="DNA POLYMERASE III SUBUNIT DELTA"/>
    <property type="match status" value="1"/>
</dbReference>
<dbReference type="AlphaFoldDB" id="A0A6I6C3J7"/>
<evidence type="ECO:0000313" key="2">
    <source>
        <dbReference type="Proteomes" id="UP000424468"/>
    </source>
</evidence>
<protein>
    <submittedName>
        <fullName evidence="1">DNA polymerase III subunit delta</fullName>
    </submittedName>
</protein>
<evidence type="ECO:0000313" key="1">
    <source>
        <dbReference type="EMBL" id="QGS51377.1"/>
    </source>
</evidence>
<dbReference type="InterPro" id="IPR050238">
    <property type="entry name" value="DNA_Rep/Repair_Clamp_Loader"/>
</dbReference>
<dbReference type="EMBL" id="CP046276">
    <property type="protein sequence ID" value="QGS51377.1"/>
    <property type="molecule type" value="Genomic_DNA"/>
</dbReference>
<dbReference type="GO" id="GO:0006261">
    <property type="term" value="P:DNA-templated DNA replication"/>
    <property type="evidence" value="ECO:0007669"/>
    <property type="project" value="TreeGrafter"/>
</dbReference>
<dbReference type="PANTHER" id="PTHR11669">
    <property type="entry name" value="REPLICATION FACTOR C / DNA POLYMERASE III GAMMA-TAU SUBUNIT"/>
    <property type="match status" value="1"/>
</dbReference>
<dbReference type="InterPro" id="IPR027417">
    <property type="entry name" value="P-loop_NTPase"/>
</dbReference>
<reference evidence="1 2" key="1">
    <citation type="submission" date="2019-11" db="EMBL/GenBank/DDBJ databases">
        <title>Complete genome sequence of Spiroplasma tabanidicola TAUS-1 (DSM 22603).</title>
        <authorList>
            <person name="Huang C.-T."/>
            <person name="Lin Y.-C."/>
            <person name="Kuo C.-H."/>
        </authorList>
    </citation>
    <scope>NUCLEOTIDE SEQUENCE [LARGE SCALE GENOMIC DNA]</scope>
    <source>
        <strain evidence="1 2">TAUS-1</strain>
    </source>
</reference>
<dbReference type="KEGG" id="stab:STABA_v1c00100"/>
<keyword evidence="2" id="KW-1185">Reference proteome</keyword>
<gene>
    <name evidence="1" type="primary">holB</name>
    <name evidence="1" type="ORF">STABA_v1c00100</name>
</gene>
<dbReference type="SUPFAM" id="SSF52540">
    <property type="entry name" value="P-loop containing nucleoside triphosphate hydrolases"/>
    <property type="match status" value="1"/>
</dbReference>
<dbReference type="RefSeq" id="WP_156005233.1">
    <property type="nucleotide sequence ID" value="NZ_CP046276.1"/>
</dbReference>
<dbReference type="Proteomes" id="UP000424468">
    <property type="component" value="Chromosome"/>
</dbReference>
<accession>A0A6I6C3J7</accession>
<organism evidence="1 2">
    <name type="scientific">Spiroplasma tabanidicola</name>
    <dbReference type="NCBI Taxonomy" id="324079"/>
    <lineage>
        <taxon>Bacteria</taxon>
        <taxon>Bacillati</taxon>
        <taxon>Mycoplasmatota</taxon>
        <taxon>Mollicutes</taxon>
        <taxon>Entomoplasmatales</taxon>
        <taxon>Spiroplasmataceae</taxon>
        <taxon>Spiroplasma</taxon>
    </lineage>
</organism>
<dbReference type="Gene3D" id="3.40.50.300">
    <property type="entry name" value="P-loop containing nucleotide triphosphate hydrolases"/>
    <property type="match status" value="1"/>
</dbReference>
<name>A0A6I6C3J7_9MOLU</name>
<proteinExistence type="predicted"/>